<protein>
    <recommendedName>
        <fullName evidence="4">Amidase</fullName>
    </recommendedName>
</protein>
<dbReference type="EMBL" id="BMNZ01000007">
    <property type="protein sequence ID" value="GGN04581.1"/>
    <property type="molecule type" value="Genomic_DNA"/>
</dbReference>
<name>A0ABQ2I9N5_9MICO</name>
<evidence type="ECO:0008006" key="4">
    <source>
        <dbReference type="Google" id="ProtNLM"/>
    </source>
</evidence>
<evidence type="ECO:0000313" key="3">
    <source>
        <dbReference type="Proteomes" id="UP000623461"/>
    </source>
</evidence>
<evidence type="ECO:0000313" key="2">
    <source>
        <dbReference type="EMBL" id="GGN04581.1"/>
    </source>
</evidence>
<feature type="signal peptide" evidence="1">
    <location>
        <begin position="1"/>
        <end position="33"/>
    </location>
</feature>
<accession>A0ABQ2I9N5</accession>
<proteinExistence type="predicted"/>
<feature type="chain" id="PRO_5047399825" description="Amidase" evidence="1">
    <location>
        <begin position="34"/>
        <end position="311"/>
    </location>
</feature>
<reference evidence="3" key="1">
    <citation type="journal article" date="2019" name="Int. J. Syst. Evol. Microbiol.">
        <title>The Global Catalogue of Microorganisms (GCM) 10K type strain sequencing project: providing services to taxonomists for standard genome sequencing and annotation.</title>
        <authorList>
            <consortium name="The Broad Institute Genomics Platform"/>
            <consortium name="The Broad Institute Genome Sequencing Center for Infectious Disease"/>
            <person name="Wu L."/>
            <person name="Ma J."/>
        </authorList>
    </citation>
    <scope>NUCLEOTIDE SEQUENCE [LARGE SCALE GENOMIC DNA]</scope>
    <source>
        <strain evidence="3">JCM 1365</strain>
    </source>
</reference>
<gene>
    <name evidence="2" type="ORF">GCM10009721_34940</name>
</gene>
<keyword evidence="1" id="KW-0732">Signal</keyword>
<comment type="caution">
    <text evidence="2">The sequence shown here is derived from an EMBL/GenBank/DDBJ whole genome shotgun (WGS) entry which is preliminary data.</text>
</comment>
<organism evidence="2 3">
    <name type="scientific">Terrabacter tumescens</name>
    <dbReference type="NCBI Taxonomy" id="60443"/>
    <lineage>
        <taxon>Bacteria</taxon>
        <taxon>Bacillati</taxon>
        <taxon>Actinomycetota</taxon>
        <taxon>Actinomycetes</taxon>
        <taxon>Micrococcales</taxon>
        <taxon>Intrasporangiaceae</taxon>
        <taxon>Terrabacter</taxon>
    </lineage>
</organism>
<keyword evidence="3" id="KW-1185">Reference proteome</keyword>
<dbReference type="RefSeq" id="WP_030202238.1">
    <property type="nucleotide sequence ID" value="NZ_BMNZ01000007.1"/>
</dbReference>
<dbReference type="Proteomes" id="UP000623461">
    <property type="component" value="Unassembled WGS sequence"/>
</dbReference>
<evidence type="ECO:0000256" key="1">
    <source>
        <dbReference type="SAM" id="SignalP"/>
    </source>
</evidence>
<sequence>MRHSPRSARVLASVLALTGVTAVALALAPGAAAAPSSKPAVAPASTSTAAGADTRAMWVWDTSTPAATVDLAVASGVDQLFVAVPPNVATSPQLPDLRTLSQLARAAGIRVDALGGDPGWVDNPSWVVTYWLKPARNTGLFTGIHVDVEPYTTSAWTTSQSTVVAKYLTLLDKLKANAGTSPVEADIPFWFNEVHALSSSGGASTLDREIMRRTAGVTVMAYRNTATGTDGTLDIAAAALAAGAALGKPVRIGQETTYLGDTAVDAKQTFFGWSRTAMETQLAQVASGASSYASYAGIAIHSAAGYAAMAP</sequence>